<dbReference type="STRING" id="348802.A0A0D2FPD8"/>
<dbReference type="PRINTS" id="PR00463">
    <property type="entry name" value="EP450I"/>
</dbReference>
<dbReference type="SUPFAM" id="SSF48264">
    <property type="entry name" value="Cytochrome P450"/>
    <property type="match status" value="1"/>
</dbReference>
<keyword evidence="8" id="KW-1185">Reference proteome</keyword>
<evidence type="ECO:0000256" key="4">
    <source>
        <dbReference type="ARBA" id="ARBA00023002"/>
    </source>
</evidence>
<evidence type="ECO:0000256" key="5">
    <source>
        <dbReference type="ARBA" id="ARBA00023004"/>
    </source>
</evidence>
<evidence type="ECO:0000313" key="8">
    <source>
        <dbReference type="Proteomes" id="UP000054342"/>
    </source>
</evidence>
<dbReference type="RefSeq" id="XP_013322443.1">
    <property type="nucleotide sequence ID" value="XM_013466989.1"/>
</dbReference>
<organism evidence="7 8">
    <name type="scientific">Exophiala xenobiotica</name>
    <dbReference type="NCBI Taxonomy" id="348802"/>
    <lineage>
        <taxon>Eukaryota</taxon>
        <taxon>Fungi</taxon>
        <taxon>Dikarya</taxon>
        <taxon>Ascomycota</taxon>
        <taxon>Pezizomycotina</taxon>
        <taxon>Eurotiomycetes</taxon>
        <taxon>Chaetothyriomycetidae</taxon>
        <taxon>Chaetothyriales</taxon>
        <taxon>Herpotrichiellaceae</taxon>
        <taxon>Exophiala</taxon>
    </lineage>
</organism>
<dbReference type="GO" id="GO:0005506">
    <property type="term" value="F:iron ion binding"/>
    <property type="evidence" value="ECO:0007669"/>
    <property type="project" value="InterPro"/>
</dbReference>
<dbReference type="GeneID" id="25323838"/>
<dbReference type="Gene3D" id="1.10.630.10">
    <property type="entry name" value="Cytochrome P450"/>
    <property type="match status" value="1"/>
</dbReference>
<dbReference type="EMBL" id="KN847317">
    <property type="protein sequence ID" value="KIW61859.1"/>
    <property type="molecule type" value="Genomic_DNA"/>
</dbReference>
<dbReference type="Proteomes" id="UP000054342">
    <property type="component" value="Unassembled WGS sequence"/>
</dbReference>
<keyword evidence="6" id="KW-0503">Monooxygenase</keyword>
<dbReference type="OrthoDB" id="1470350at2759"/>
<evidence type="ECO:0000256" key="3">
    <source>
        <dbReference type="ARBA" id="ARBA00022723"/>
    </source>
</evidence>
<evidence type="ECO:0000313" key="7">
    <source>
        <dbReference type="EMBL" id="KIW61859.1"/>
    </source>
</evidence>
<dbReference type="InterPro" id="IPR036396">
    <property type="entry name" value="Cyt_P450_sf"/>
</dbReference>
<evidence type="ECO:0000256" key="6">
    <source>
        <dbReference type="ARBA" id="ARBA00023033"/>
    </source>
</evidence>
<dbReference type="PANTHER" id="PTHR46300:SF2">
    <property type="entry name" value="CYTOCHROME P450 MONOOXYGENASE ALNH-RELATED"/>
    <property type="match status" value="1"/>
</dbReference>
<dbReference type="InterPro" id="IPR001128">
    <property type="entry name" value="Cyt_P450"/>
</dbReference>
<keyword evidence="4" id="KW-0560">Oxidoreductase</keyword>
<evidence type="ECO:0000256" key="1">
    <source>
        <dbReference type="ARBA" id="ARBA00001971"/>
    </source>
</evidence>
<dbReference type="AlphaFoldDB" id="A0A0D2FPD8"/>
<name>A0A0D2FPD8_9EURO</name>
<accession>A0A0D2FPD8</accession>
<keyword evidence="3" id="KW-0479">Metal-binding</keyword>
<dbReference type="InterPro" id="IPR050364">
    <property type="entry name" value="Cytochrome_P450_fung"/>
</dbReference>
<dbReference type="HOGENOM" id="CLU_2009371_0_0_1"/>
<keyword evidence="5" id="KW-0408">Iron</keyword>
<dbReference type="PANTHER" id="PTHR46300">
    <property type="entry name" value="P450, PUTATIVE (EUROFUNG)-RELATED-RELATED"/>
    <property type="match status" value="1"/>
</dbReference>
<gene>
    <name evidence="7" type="ORF">PV05_01930</name>
</gene>
<dbReference type="InterPro" id="IPR002401">
    <property type="entry name" value="Cyt_P450_E_grp-I"/>
</dbReference>
<dbReference type="GO" id="GO:0004497">
    <property type="term" value="F:monooxygenase activity"/>
    <property type="evidence" value="ECO:0007669"/>
    <property type="project" value="UniProtKB-KW"/>
</dbReference>
<proteinExistence type="inferred from homology"/>
<comment type="cofactor">
    <cofactor evidence="1">
        <name>heme</name>
        <dbReference type="ChEBI" id="CHEBI:30413"/>
    </cofactor>
</comment>
<dbReference type="GO" id="GO:0016705">
    <property type="term" value="F:oxidoreductase activity, acting on paired donors, with incorporation or reduction of molecular oxygen"/>
    <property type="evidence" value="ECO:0007669"/>
    <property type="project" value="InterPro"/>
</dbReference>
<dbReference type="GO" id="GO:0020037">
    <property type="term" value="F:heme binding"/>
    <property type="evidence" value="ECO:0007669"/>
    <property type="project" value="InterPro"/>
</dbReference>
<sequence length="124" mass="14134">MITGSGPSTIPILGNLHLMPTKGAHLEFTKWAHEYGGIYSLKLGTGTAVVLTDRRLVKQLLDKKSSIYSNRPQSYLNDLVSGSCHMLVMHYGNLWRNFRKLAHQHFMKSRVESYYVKIQKAEAR</sequence>
<dbReference type="Pfam" id="PF00067">
    <property type="entry name" value="p450"/>
    <property type="match status" value="1"/>
</dbReference>
<evidence type="ECO:0000256" key="2">
    <source>
        <dbReference type="ARBA" id="ARBA00010617"/>
    </source>
</evidence>
<protein>
    <submittedName>
        <fullName evidence="7">Uncharacterized protein</fullName>
    </submittedName>
</protein>
<reference evidence="7 8" key="1">
    <citation type="submission" date="2015-01" db="EMBL/GenBank/DDBJ databases">
        <title>The Genome Sequence of Exophiala xenobiotica CBS118157.</title>
        <authorList>
            <consortium name="The Broad Institute Genomics Platform"/>
            <person name="Cuomo C."/>
            <person name="de Hoog S."/>
            <person name="Gorbushina A."/>
            <person name="Stielow B."/>
            <person name="Teixiera M."/>
            <person name="Abouelleil A."/>
            <person name="Chapman S.B."/>
            <person name="Priest M."/>
            <person name="Young S.K."/>
            <person name="Wortman J."/>
            <person name="Nusbaum C."/>
            <person name="Birren B."/>
        </authorList>
    </citation>
    <scope>NUCLEOTIDE SEQUENCE [LARGE SCALE GENOMIC DNA]</scope>
    <source>
        <strain evidence="7 8">CBS 118157</strain>
    </source>
</reference>
<comment type="similarity">
    <text evidence="2">Belongs to the cytochrome P450 family.</text>
</comment>